<dbReference type="GO" id="GO:1990644">
    <property type="term" value="F:microtubule site clamp"/>
    <property type="evidence" value="ECO:0007669"/>
    <property type="project" value="TreeGrafter"/>
</dbReference>
<dbReference type="STRING" id="1051890.A0A3N4LT39"/>
<name>A0A3N4LT39_9PEZI</name>
<feature type="compositionally biased region" description="Acidic residues" evidence="2">
    <location>
        <begin position="77"/>
        <end position="100"/>
    </location>
</feature>
<evidence type="ECO:0000256" key="1">
    <source>
        <dbReference type="SAM" id="Coils"/>
    </source>
</evidence>
<feature type="coiled-coil region" evidence="1">
    <location>
        <begin position="274"/>
        <end position="379"/>
    </location>
</feature>
<feature type="compositionally biased region" description="Polar residues" evidence="2">
    <location>
        <begin position="10"/>
        <end position="27"/>
    </location>
</feature>
<dbReference type="AlphaFoldDB" id="A0A3N4LT39"/>
<dbReference type="InParanoid" id="A0A3N4LT39"/>
<dbReference type="InterPro" id="IPR038608">
    <property type="entry name" value="Csm1/Pcs1_C_sf"/>
</dbReference>
<dbReference type="GO" id="GO:0072686">
    <property type="term" value="C:mitotic spindle"/>
    <property type="evidence" value="ECO:0007669"/>
    <property type="project" value="TreeGrafter"/>
</dbReference>
<dbReference type="OrthoDB" id="2431049at2759"/>
<evidence type="ECO:0000313" key="5">
    <source>
        <dbReference type="Proteomes" id="UP000267821"/>
    </source>
</evidence>
<dbReference type="PANTHER" id="PTHR28006:SF1">
    <property type="entry name" value="MONOPOLIN COMPLEX SUBUNIT CSM1"/>
    <property type="match status" value="1"/>
</dbReference>
<reference evidence="4 5" key="1">
    <citation type="journal article" date="2018" name="Nat. Ecol. Evol.">
        <title>Pezizomycetes genomes reveal the molecular basis of ectomycorrhizal truffle lifestyle.</title>
        <authorList>
            <person name="Murat C."/>
            <person name="Payen T."/>
            <person name="Noel B."/>
            <person name="Kuo A."/>
            <person name="Morin E."/>
            <person name="Chen J."/>
            <person name="Kohler A."/>
            <person name="Krizsan K."/>
            <person name="Balestrini R."/>
            <person name="Da Silva C."/>
            <person name="Montanini B."/>
            <person name="Hainaut M."/>
            <person name="Levati E."/>
            <person name="Barry K.W."/>
            <person name="Belfiori B."/>
            <person name="Cichocki N."/>
            <person name="Clum A."/>
            <person name="Dockter R.B."/>
            <person name="Fauchery L."/>
            <person name="Guy J."/>
            <person name="Iotti M."/>
            <person name="Le Tacon F."/>
            <person name="Lindquist E.A."/>
            <person name="Lipzen A."/>
            <person name="Malagnac F."/>
            <person name="Mello A."/>
            <person name="Molinier V."/>
            <person name="Miyauchi S."/>
            <person name="Poulain J."/>
            <person name="Riccioni C."/>
            <person name="Rubini A."/>
            <person name="Sitrit Y."/>
            <person name="Splivallo R."/>
            <person name="Traeger S."/>
            <person name="Wang M."/>
            <person name="Zifcakova L."/>
            <person name="Wipf D."/>
            <person name="Zambonelli A."/>
            <person name="Paolocci F."/>
            <person name="Nowrousian M."/>
            <person name="Ottonello S."/>
            <person name="Baldrian P."/>
            <person name="Spatafora J.W."/>
            <person name="Henrissat B."/>
            <person name="Nagy L.G."/>
            <person name="Aury J.M."/>
            <person name="Wincker P."/>
            <person name="Grigoriev I.V."/>
            <person name="Bonfante P."/>
            <person name="Martin F.M."/>
        </authorList>
    </citation>
    <scope>NUCLEOTIDE SEQUENCE [LARGE SCALE GENOMIC DNA]</scope>
    <source>
        <strain evidence="4 5">ATCC MYA-4762</strain>
    </source>
</reference>
<proteinExistence type="predicted"/>
<dbReference type="GO" id="GO:0034506">
    <property type="term" value="C:chromosome, centromeric core domain"/>
    <property type="evidence" value="ECO:0007669"/>
    <property type="project" value="TreeGrafter"/>
</dbReference>
<evidence type="ECO:0000259" key="3">
    <source>
        <dbReference type="Pfam" id="PF12539"/>
    </source>
</evidence>
<dbReference type="InterPro" id="IPR020981">
    <property type="entry name" value="Csm1/Pcs1_C"/>
</dbReference>
<dbReference type="Gene3D" id="3.90.1150.80">
    <property type="match status" value="1"/>
</dbReference>
<feature type="domain" description="Monopolin complex subunit Csm1/Pcs1 C-terminal" evidence="3">
    <location>
        <begin position="428"/>
        <end position="514"/>
    </location>
</feature>
<dbReference type="GO" id="GO:0045144">
    <property type="term" value="P:meiotic sister chromatid segregation"/>
    <property type="evidence" value="ECO:0007669"/>
    <property type="project" value="TreeGrafter"/>
</dbReference>
<dbReference type="Pfam" id="PF12539">
    <property type="entry name" value="Csm1"/>
    <property type="match status" value="1"/>
</dbReference>
<organism evidence="4 5">
    <name type="scientific">Terfezia boudieri ATCC MYA-4762</name>
    <dbReference type="NCBI Taxonomy" id="1051890"/>
    <lineage>
        <taxon>Eukaryota</taxon>
        <taxon>Fungi</taxon>
        <taxon>Dikarya</taxon>
        <taxon>Ascomycota</taxon>
        <taxon>Pezizomycotina</taxon>
        <taxon>Pezizomycetes</taxon>
        <taxon>Pezizales</taxon>
        <taxon>Pezizaceae</taxon>
        <taxon>Terfezia</taxon>
    </lineage>
</organism>
<protein>
    <recommendedName>
        <fullName evidence="3">Monopolin complex subunit Csm1/Pcs1 C-terminal domain-containing protein</fullName>
    </recommendedName>
</protein>
<dbReference type="CDD" id="cd23787">
    <property type="entry name" value="RWD_CSM1"/>
    <property type="match status" value="1"/>
</dbReference>
<gene>
    <name evidence="4" type="ORF">L211DRAFT_847803</name>
</gene>
<keyword evidence="1" id="KW-0175">Coiled coil</keyword>
<evidence type="ECO:0000313" key="4">
    <source>
        <dbReference type="EMBL" id="RPB26067.1"/>
    </source>
</evidence>
<dbReference type="GO" id="GO:0051315">
    <property type="term" value="P:attachment of mitotic spindle microtubules to kinetochore"/>
    <property type="evidence" value="ECO:0007669"/>
    <property type="project" value="TreeGrafter"/>
</dbReference>
<dbReference type="GO" id="GO:0005730">
    <property type="term" value="C:nucleolus"/>
    <property type="evidence" value="ECO:0007669"/>
    <property type="project" value="TreeGrafter"/>
</dbReference>
<feature type="region of interest" description="Disordered" evidence="2">
    <location>
        <begin position="221"/>
        <end position="269"/>
    </location>
</feature>
<dbReference type="PANTHER" id="PTHR28006">
    <property type="entry name" value="MONOPOLIN COMPLEX SUBUNIT CSM1"/>
    <property type="match status" value="1"/>
</dbReference>
<keyword evidence="5" id="KW-1185">Reference proteome</keyword>
<dbReference type="GO" id="GO:0033551">
    <property type="term" value="C:monopolin complex"/>
    <property type="evidence" value="ECO:0007669"/>
    <property type="project" value="InterPro"/>
</dbReference>
<dbReference type="InterPro" id="IPR040349">
    <property type="entry name" value="Csm1/Pcs1"/>
</dbReference>
<feature type="region of interest" description="Disordered" evidence="2">
    <location>
        <begin position="1"/>
        <end position="196"/>
    </location>
</feature>
<accession>A0A3N4LT39</accession>
<evidence type="ECO:0000256" key="2">
    <source>
        <dbReference type="SAM" id="MobiDB-lite"/>
    </source>
</evidence>
<dbReference type="Proteomes" id="UP000267821">
    <property type="component" value="Unassembled WGS sequence"/>
</dbReference>
<feature type="region of interest" description="Disordered" evidence="2">
    <location>
        <begin position="391"/>
        <end position="419"/>
    </location>
</feature>
<sequence length="542" mass="59716">MPSKRKAQQKPAQTLSDLIVSSDTEGSMATVVRDDSKKKSTSSRQMPPKRAASKSRKQPPQPTRKAPLRGRKGAAEPESEPEEVYIAENEEVDEIEEAEEVPARRGSRPPPKAGVKKALPPPRVKKTGRFTKASAKQVVDGHEVTDSDGEASVTANAVQTDGDEDSIQVLEEPKKVKAATAKKAPPKKMTKKATEAQALAEKEIAETQYEPMDVDEEIVEEEVGELASAEPQKPASRKRAASMTQQPAPKKATPSIPEKLQGNSVGEEGLREQLVEMTRRFEDTDKRLKELTKLKYTDAEVALVEYKKVMEARIATSEKLNAALQDDLNAYQNLGTVNKTLRKELATKATEISALKNKVTELQKNAYATENEIQSLTAKLIVARKAAVAPQAPGSAVKPKGHSRELPHVNGHGPTTSAGHIPWEVVAKEDLYGDLTALTVLGVKIFPDQPHQRVYDCIQTGKNGTLHFKLTTPVTMQSEEDEITFTPHLDPKRDAKILSLLPEYLTEEITFARQNATRFYLKLLGVVLRNEPGRLHDVETKY</sequence>
<dbReference type="EMBL" id="ML121536">
    <property type="protein sequence ID" value="RPB26067.1"/>
    <property type="molecule type" value="Genomic_DNA"/>
</dbReference>